<keyword evidence="2 7" id="KW-0929">Antimicrobial</keyword>
<dbReference type="PROSITE" id="PS51781">
    <property type="entry name" value="SH3B"/>
    <property type="match status" value="1"/>
</dbReference>
<dbReference type="InterPro" id="IPR033907">
    <property type="entry name" value="Endolysin_autolysin"/>
</dbReference>
<keyword evidence="3 7" id="KW-0081">Bacteriolytic enzyme</keyword>
<dbReference type="InterPro" id="IPR023347">
    <property type="entry name" value="Lysozyme_dom_sf"/>
</dbReference>
<evidence type="ECO:0000256" key="5">
    <source>
        <dbReference type="ARBA" id="ARBA00023200"/>
    </source>
</evidence>
<keyword evidence="5" id="KW-1035">Host cytoplasm</keyword>
<keyword evidence="6 7" id="KW-0326">Glycosidase</keyword>
<evidence type="ECO:0000256" key="2">
    <source>
        <dbReference type="ARBA" id="ARBA00022529"/>
    </source>
</evidence>
<dbReference type="EMBL" id="QFVR01000003">
    <property type="protein sequence ID" value="PWI26310.1"/>
    <property type="molecule type" value="Genomic_DNA"/>
</dbReference>
<organism evidence="9 10">
    <name type="scientific">Kurthia sibirica</name>
    <dbReference type="NCBI Taxonomy" id="202750"/>
    <lineage>
        <taxon>Bacteria</taxon>
        <taxon>Bacillati</taxon>
        <taxon>Bacillota</taxon>
        <taxon>Bacilli</taxon>
        <taxon>Bacillales</taxon>
        <taxon>Caryophanaceae</taxon>
        <taxon>Kurthia</taxon>
    </lineage>
</organism>
<dbReference type="HAMAP" id="MF_04110">
    <property type="entry name" value="ENDOLYSIN_T4"/>
    <property type="match status" value="1"/>
</dbReference>
<protein>
    <recommendedName>
        <fullName evidence="7">Lysozyme</fullName>
        <ecNumber evidence="7">3.2.1.17</ecNumber>
    </recommendedName>
</protein>
<evidence type="ECO:0000256" key="7">
    <source>
        <dbReference type="RuleBase" id="RU003788"/>
    </source>
</evidence>
<evidence type="ECO:0000256" key="4">
    <source>
        <dbReference type="ARBA" id="ARBA00022801"/>
    </source>
</evidence>
<dbReference type="Gene3D" id="1.10.530.40">
    <property type="match status" value="1"/>
</dbReference>
<gene>
    <name evidence="9" type="ORF">DEX24_02955</name>
</gene>
<dbReference type="InterPro" id="IPR034690">
    <property type="entry name" value="Endolysin_T4_type"/>
</dbReference>
<evidence type="ECO:0000259" key="8">
    <source>
        <dbReference type="PROSITE" id="PS51781"/>
    </source>
</evidence>
<keyword evidence="10" id="KW-1185">Reference proteome</keyword>
<dbReference type="InterPro" id="IPR003646">
    <property type="entry name" value="SH3-like_bac-type"/>
</dbReference>
<dbReference type="AlphaFoldDB" id="A0A2U3AP30"/>
<dbReference type="Gene3D" id="2.30.30.40">
    <property type="entry name" value="SH3 Domains"/>
    <property type="match status" value="1"/>
</dbReference>
<dbReference type="Pfam" id="PF00959">
    <property type="entry name" value="Phage_lysozyme"/>
    <property type="match status" value="1"/>
</dbReference>
<evidence type="ECO:0000313" key="9">
    <source>
        <dbReference type="EMBL" id="PWI26310.1"/>
    </source>
</evidence>
<name>A0A2U3AP30_9BACL</name>
<dbReference type="Proteomes" id="UP000245938">
    <property type="component" value="Unassembled WGS sequence"/>
</dbReference>
<evidence type="ECO:0000313" key="10">
    <source>
        <dbReference type="Proteomes" id="UP000245938"/>
    </source>
</evidence>
<sequence length="207" mass="23624">MNSSEIGKNLIKKYEGCRLKAYKPVVTEKYWTIGWGHYGAEIYEGMIISQQQADAYFLVDLRKYEYYVNVIPIVFNQNQFDALVSFCYNCGAKNLQRLCEDRTISSISKWLPAYNKAGGKVLKGLVRRRAEEKALFDQDASSGTITMMRVTSEKLNIRQKPSMTAAIVGKLLKGNTVQVVHIDKHRWAKIKSNGQFVYVSAIYLENS</sequence>
<dbReference type="EC" id="3.2.1.17" evidence="7"/>
<dbReference type="InterPro" id="IPR051018">
    <property type="entry name" value="Bacteriophage_GH24"/>
</dbReference>
<dbReference type="GO" id="GO:0009253">
    <property type="term" value="P:peptidoglycan catabolic process"/>
    <property type="evidence" value="ECO:0007669"/>
    <property type="project" value="InterPro"/>
</dbReference>
<proteinExistence type="inferred from homology"/>
<dbReference type="OrthoDB" id="9802228at2"/>
<dbReference type="RefSeq" id="WP_109304915.1">
    <property type="nucleotide sequence ID" value="NZ_BJUF01000046.1"/>
</dbReference>
<dbReference type="PANTHER" id="PTHR38107:SF3">
    <property type="entry name" value="LYSOZYME RRRD-RELATED"/>
    <property type="match status" value="1"/>
</dbReference>
<accession>A0A2U3AP30</accession>
<feature type="domain" description="SH3b" evidence="8">
    <location>
        <begin position="145"/>
        <end position="207"/>
    </location>
</feature>
<dbReference type="CDD" id="cd00737">
    <property type="entry name" value="lyz_endolysin_autolysin"/>
    <property type="match status" value="1"/>
</dbReference>
<keyword evidence="4 7" id="KW-0378">Hydrolase</keyword>
<evidence type="ECO:0000256" key="3">
    <source>
        <dbReference type="ARBA" id="ARBA00022638"/>
    </source>
</evidence>
<dbReference type="SUPFAM" id="SSF53955">
    <property type="entry name" value="Lysozyme-like"/>
    <property type="match status" value="1"/>
</dbReference>
<comment type="similarity">
    <text evidence="7">Belongs to the glycosyl hydrolase 24 family.</text>
</comment>
<dbReference type="SMART" id="SM00287">
    <property type="entry name" value="SH3b"/>
    <property type="match status" value="1"/>
</dbReference>
<dbReference type="GO" id="GO:0016998">
    <property type="term" value="P:cell wall macromolecule catabolic process"/>
    <property type="evidence" value="ECO:0007669"/>
    <property type="project" value="InterPro"/>
</dbReference>
<dbReference type="GO" id="GO:0042742">
    <property type="term" value="P:defense response to bacterium"/>
    <property type="evidence" value="ECO:0007669"/>
    <property type="project" value="UniProtKB-KW"/>
</dbReference>
<dbReference type="GO" id="GO:0003796">
    <property type="term" value="F:lysozyme activity"/>
    <property type="evidence" value="ECO:0007669"/>
    <property type="project" value="UniProtKB-EC"/>
</dbReference>
<reference evidence="9 10" key="1">
    <citation type="submission" date="2018-05" db="EMBL/GenBank/DDBJ databases">
        <title>Kurthia sibirica genome sequence.</title>
        <authorList>
            <person name="Maclea K.S."/>
            <person name="Goen A.E."/>
        </authorList>
    </citation>
    <scope>NUCLEOTIDE SEQUENCE [LARGE SCALE GENOMIC DNA]</scope>
    <source>
        <strain evidence="9 10">ATCC 49154</strain>
    </source>
</reference>
<comment type="caution">
    <text evidence="9">The sequence shown here is derived from an EMBL/GenBank/DDBJ whole genome shotgun (WGS) entry which is preliminary data.</text>
</comment>
<dbReference type="PANTHER" id="PTHR38107">
    <property type="match status" value="1"/>
</dbReference>
<dbReference type="InterPro" id="IPR023346">
    <property type="entry name" value="Lysozyme-like_dom_sf"/>
</dbReference>
<dbReference type="Pfam" id="PF08239">
    <property type="entry name" value="SH3_3"/>
    <property type="match status" value="1"/>
</dbReference>
<dbReference type="GO" id="GO:0031640">
    <property type="term" value="P:killing of cells of another organism"/>
    <property type="evidence" value="ECO:0007669"/>
    <property type="project" value="UniProtKB-KW"/>
</dbReference>
<evidence type="ECO:0000256" key="1">
    <source>
        <dbReference type="ARBA" id="ARBA00000632"/>
    </source>
</evidence>
<evidence type="ECO:0000256" key="6">
    <source>
        <dbReference type="ARBA" id="ARBA00023295"/>
    </source>
</evidence>
<dbReference type="InterPro" id="IPR002196">
    <property type="entry name" value="Glyco_hydro_24"/>
</dbReference>
<comment type="catalytic activity">
    <reaction evidence="1 7">
        <text>Hydrolysis of (1-&gt;4)-beta-linkages between N-acetylmuramic acid and N-acetyl-D-glucosamine residues in a peptidoglycan and between N-acetyl-D-glucosamine residues in chitodextrins.</text>
        <dbReference type="EC" id="3.2.1.17"/>
    </reaction>
</comment>